<evidence type="ECO:0000313" key="2">
    <source>
        <dbReference type="Proteomes" id="UP000199266"/>
    </source>
</evidence>
<evidence type="ECO:0000313" key="1">
    <source>
        <dbReference type="EMBL" id="SDX72126.1"/>
    </source>
</evidence>
<sequence length="200" mass="23259">MTQEKVTLEQLKAAHKAFAEHEPRDLFYKAATELVRLVFEGKTKLTLAEALAVLLQTWNRAFYRYTPFDSRHFDEIEGLLNRHRQVIEGFRLRTIESFSTEDKDPVSKVFSEFEELLGPVGAAKSLHLLAPEFFPLWDRAIAKACRCPLKKKGQNAPSYCRFMEMMQEQVRNLGTGSGIDQNPLKILDEYYYCKFTKKWV</sequence>
<proteinExistence type="predicted"/>
<reference evidence="2" key="1">
    <citation type="submission" date="2016-10" db="EMBL/GenBank/DDBJ databases">
        <authorList>
            <person name="Varghese N."/>
            <person name="Submissions S."/>
        </authorList>
    </citation>
    <scope>NUCLEOTIDE SEQUENCE [LARGE SCALE GENOMIC DNA]</scope>
    <source>
        <strain evidence="2">DSM 13490</strain>
    </source>
</reference>
<name>A0A1H3E0D1_9BACT</name>
<keyword evidence="2" id="KW-1185">Reference proteome</keyword>
<dbReference type="EMBL" id="FNPD01000002">
    <property type="protein sequence ID" value="SDX72126.1"/>
    <property type="molecule type" value="Genomic_DNA"/>
</dbReference>
<organism evidence="1 2">
    <name type="scientific">Acetomicrobium thermoterrenum DSM 13490</name>
    <dbReference type="NCBI Taxonomy" id="1120987"/>
    <lineage>
        <taxon>Bacteria</taxon>
        <taxon>Thermotogati</taxon>
        <taxon>Synergistota</taxon>
        <taxon>Synergistia</taxon>
        <taxon>Synergistales</taxon>
        <taxon>Acetomicrobiaceae</taxon>
        <taxon>Acetomicrobium</taxon>
    </lineage>
</organism>
<accession>A0A1H3E0D1</accession>
<protein>
    <submittedName>
        <fullName evidence="1">Uncharacterized protein</fullName>
    </submittedName>
</protein>
<dbReference type="AlphaFoldDB" id="A0A1H3E0D1"/>
<dbReference type="RefSeq" id="WP_091460109.1">
    <property type="nucleotide sequence ID" value="NZ_FNPD01000002.1"/>
</dbReference>
<gene>
    <name evidence="1" type="ORF">SAMN03080603_00344</name>
</gene>
<dbReference type="Proteomes" id="UP000199266">
    <property type="component" value="Unassembled WGS sequence"/>
</dbReference>